<gene>
    <name evidence="1" type="ORF">Taro_022317</name>
</gene>
<dbReference type="EMBL" id="NMUH01001174">
    <property type="protein sequence ID" value="MQL89739.1"/>
    <property type="molecule type" value="Genomic_DNA"/>
</dbReference>
<sequence>MVVYKRLGEVAVEDIAAAGVPPDEAARVHEELARVLRETGGGSRPEQTWRCLSRRVLRPEQPFALHQLMFYGCYRDYGSDTPPAWIPDLTPTAMEEAEMGCSEWAQTLFVTDCTARSTAPSSLPPSTGREGRSQGWIIDIVLHIREGNCHVCEALKTRLKRAPSEEQTFDEG</sequence>
<dbReference type="AlphaFoldDB" id="A0A843VE53"/>
<accession>A0A843VE53</accession>
<proteinExistence type="predicted"/>
<evidence type="ECO:0000313" key="1">
    <source>
        <dbReference type="EMBL" id="MQL89739.1"/>
    </source>
</evidence>
<dbReference type="PANTHER" id="PTHR44378">
    <property type="entry name" value="ACYL-ACTIVATING ENZYME 17, PEROXISOMAL-RELATED"/>
    <property type="match status" value="1"/>
</dbReference>
<keyword evidence="2" id="KW-1185">Reference proteome</keyword>
<organism evidence="1 2">
    <name type="scientific">Colocasia esculenta</name>
    <name type="common">Wild taro</name>
    <name type="synonym">Arum esculentum</name>
    <dbReference type="NCBI Taxonomy" id="4460"/>
    <lineage>
        <taxon>Eukaryota</taxon>
        <taxon>Viridiplantae</taxon>
        <taxon>Streptophyta</taxon>
        <taxon>Embryophyta</taxon>
        <taxon>Tracheophyta</taxon>
        <taxon>Spermatophyta</taxon>
        <taxon>Magnoliopsida</taxon>
        <taxon>Liliopsida</taxon>
        <taxon>Araceae</taxon>
        <taxon>Aroideae</taxon>
        <taxon>Colocasieae</taxon>
        <taxon>Colocasia</taxon>
    </lineage>
</organism>
<evidence type="ECO:0000313" key="2">
    <source>
        <dbReference type="Proteomes" id="UP000652761"/>
    </source>
</evidence>
<name>A0A843VE53_COLES</name>
<dbReference type="PANTHER" id="PTHR44378:SF2">
    <property type="entry name" value="ACYL-ACTIVATING ENZYME 17, PEROXISOMAL-RELATED"/>
    <property type="match status" value="1"/>
</dbReference>
<dbReference type="Proteomes" id="UP000652761">
    <property type="component" value="Unassembled WGS sequence"/>
</dbReference>
<dbReference type="OrthoDB" id="952963at2759"/>
<protein>
    <submittedName>
        <fullName evidence="1">Uncharacterized protein</fullName>
    </submittedName>
</protein>
<reference evidence="1" key="1">
    <citation type="submission" date="2017-07" db="EMBL/GenBank/DDBJ databases">
        <title>Taro Niue Genome Assembly and Annotation.</title>
        <authorList>
            <person name="Atibalentja N."/>
            <person name="Keating K."/>
            <person name="Fields C.J."/>
        </authorList>
    </citation>
    <scope>NUCLEOTIDE SEQUENCE</scope>
    <source>
        <strain evidence="1">Niue_2</strain>
        <tissue evidence="1">Leaf</tissue>
    </source>
</reference>
<comment type="caution">
    <text evidence="1">The sequence shown here is derived from an EMBL/GenBank/DDBJ whole genome shotgun (WGS) entry which is preliminary data.</text>
</comment>